<dbReference type="AlphaFoldDB" id="A0A5M3XB81"/>
<evidence type="ECO:0000313" key="7">
    <source>
        <dbReference type="EMBL" id="GES18935.1"/>
    </source>
</evidence>
<feature type="domain" description="OmpR/PhoB-type" evidence="6">
    <location>
        <begin position="18"/>
        <end position="115"/>
    </location>
</feature>
<evidence type="ECO:0000256" key="1">
    <source>
        <dbReference type="ARBA" id="ARBA00005820"/>
    </source>
</evidence>
<dbReference type="SMART" id="SM00862">
    <property type="entry name" value="Trans_reg_C"/>
    <property type="match status" value="1"/>
</dbReference>
<dbReference type="InterPro" id="IPR005158">
    <property type="entry name" value="BTAD"/>
</dbReference>
<sequence length="952" mass="104286">MRRSGNWSTIGWEIRWRSSGEALSNVYIMDFNLLGPLEVVDGDRVIPIRVPRHRAVLAVLALEGGRPVSLELLQEALTGGREITTGVIKVYVSDLRKILPRDLIETVPAGYRLRVEPDRVDVWRFRDLAGRRDEDPVTRVRTLEQALDLWRGPALADVESDHLRRMEAAALEEQRAAVEEELCDVRIGLGHHRECVVQLRNLARRYPLREHVHLLLMVALYRSGNLGEALSHYHRVRQVLAEELGAEPSAKLRRVHERMLREDPALDAEEVRTPSELPPDDRSFVGRRDLLDGLSAAIARGPAHGPHPIVLYGHAGVGKSALAVHTAWRYRARFPGGQLFADLRRQPDAAGTLARFLRAFGYPGGSIPATMEERTAAYRTLTADRRLLVLLDNVTDEEQVRPLMPTGPGSLAIITSRSALAGLAGSEPFEVDVFTAAESRELLERMAGRARAEADGEATARVLNACAGLPIAVRAAAARLAASRDRSAQGLARRLRDETARLDEFQAGDTGVRPLLSLAYEGLDARPQALLARLTAITAPSFAAWIAEPLAGGPTSLDGIAERGLLQRLACDDAGQDRFRMHELTQLMARERLPPEDTARALSRLARVALARVRAAVLPLTSEGFGASPGPEAVSMGTTEIRDSIEWLDAELGFLTALVADLHDLPGHAWRLAHALTPFLEARHQQDEWRTVNRHALAAARADGDPLGAALVLRDLGDQQRAERNLAGAIETYQSSLGQLIRYGDAVERARVLLRLGVARLDQSRLEQAERSLAQGRAEFRGCGDRRGEAACVRALGVVRHRAGDQETALACLLSALRSARDLGDRYGQAACLHALVSVRLARGEVSAARQHAEEERDLADHRLRDLRLTANALLSMAMVLAAQGDPEAGEHAGEAARRLRALGDRCGHAWALTTIGDITGRADELDLAYSMFGELGDQHGLAETSRRLKRS</sequence>
<dbReference type="Gene3D" id="1.25.40.10">
    <property type="entry name" value="Tetratricopeptide repeat domain"/>
    <property type="match status" value="2"/>
</dbReference>
<evidence type="ECO:0000256" key="3">
    <source>
        <dbReference type="ARBA" id="ARBA00023125"/>
    </source>
</evidence>
<accession>A0A5M3XB81</accession>
<dbReference type="InterPro" id="IPR027417">
    <property type="entry name" value="P-loop_NTPase"/>
</dbReference>
<dbReference type="PANTHER" id="PTHR35807">
    <property type="entry name" value="TRANSCRIPTIONAL REGULATOR REDD-RELATED"/>
    <property type="match status" value="1"/>
</dbReference>
<dbReference type="InterPro" id="IPR036388">
    <property type="entry name" value="WH-like_DNA-bd_sf"/>
</dbReference>
<dbReference type="Proteomes" id="UP000377595">
    <property type="component" value="Unassembled WGS sequence"/>
</dbReference>
<dbReference type="Pfam" id="PF03704">
    <property type="entry name" value="BTAD"/>
    <property type="match status" value="1"/>
</dbReference>
<comment type="similarity">
    <text evidence="1">Belongs to the AfsR/DnrI/RedD regulatory family.</text>
</comment>
<comment type="caution">
    <text evidence="7">The sequence shown here is derived from an EMBL/GenBank/DDBJ whole genome shotgun (WGS) entry which is preliminary data.</text>
</comment>
<keyword evidence="4" id="KW-0804">Transcription</keyword>
<feature type="DNA-binding region" description="OmpR/PhoB-type" evidence="5">
    <location>
        <begin position="18"/>
        <end position="115"/>
    </location>
</feature>
<dbReference type="InterPro" id="IPR011990">
    <property type="entry name" value="TPR-like_helical_dom_sf"/>
</dbReference>
<dbReference type="SUPFAM" id="SSF52540">
    <property type="entry name" value="P-loop containing nucleoside triphosphate hydrolases"/>
    <property type="match status" value="1"/>
</dbReference>
<keyword evidence="2" id="KW-0805">Transcription regulation</keyword>
<dbReference type="InterPro" id="IPR016032">
    <property type="entry name" value="Sig_transdc_resp-reg_C-effctor"/>
</dbReference>
<dbReference type="SMART" id="SM01043">
    <property type="entry name" value="BTAD"/>
    <property type="match status" value="1"/>
</dbReference>
<evidence type="ECO:0000313" key="8">
    <source>
        <dbReference type="Proteomes" id="UP000377595"/>
    </source>
</evidence>
<dbReference type="OrthoDB" id="5521887at2"/>
<dbReference type="PROSITE" id="PS51755">
    <property type="entry name" value="OMPR_PHOB"/>
    <property type="match status" value="1"/>
</dbReference>
<reference evidence="7 8" key="1">
    <citation type="submission" date="2019-10" db="EMBL/GenBank/DDBJ databases">
        <title>Whole genome shotgun sequence of Acrocarpospora pleiomorpha NBRC 16267.</title>
        <authorList>
            <person name="Ichikawa N."/>
            <person name="Kimura A."/>
            <person name="Kitahashi Y."/>
            <person name="Komaki H."/>
            <person name="Oguchi A."/>
        </authorList>
    </citation>
    <scope>NUCLEOTIDE SEQUENCE [LARGE SCALE GENOMIC DNA]</scope>
    <source>
        <strain evidence="7 8">NBRC 16267</strain>
    </source>
</reference>
<dbReference type="GO" id="GO:0043531">
    <property type="term" value="F:ADP binding"/>
    <property type="evidence" value="ECO:0007669"/>
    <property type="project" value="InterPro"/>
</dbReference>
<evidence type="ECO:0000259" key="6">
    <source>
        <dbReference type="PROSITE" id="PS51755"/>
    </source>
</evidence>
<keyword evidence="8" id="KW-1185">Reference proteome</keyword>
<dbReference type="GO" id="GO:0000160">
    <property type="term" value="P:phosphorelay signal transduction system"/>
    <property type="evidence" value="ECO:0007669"/>
    <property type="project" value="InterPro"/>
</dbReference>
<dbReference type="GO" id="GO:0003677">
    <property type="term" value="F:DNA binding"/>
    <property type="evidence" value="ECO:0007669"/>
    <property type="project" value="UniProtKB-UniRule"/>
</dbReference>
<gene>
    <name evidence="7" type="ORF">Aple_018300</name>
</gene>
<dbReference type="Gene3D" id="3.40.50.300">
    <property type="entry name" value="P-loop containing nucleotide triphosphate hydrolases"/>
    <property type="match status" value="1"/>
</dbReference>
<dbReference type="InterPro" id="IPR051677">
    <property type="entry name" value="AfsR-DnrI-RedD_regulator"/>
</dbReference>
<dbReference type="InterPro" id="IPR001867">
    <property type="entry name" value="OmpR/PhoB-type_DNA-bd"/>
</dbReference>
<dbReference type="SUPFAM" id="SSF46894">
    <property type="entry name" value="C-terminal effector domain of the bipartite response regulators"/>
    <property type="match status" value="1"/>
</dbReference>
<dbReference type="SUPFAM" id="SSF48452">
    <property type="entry name" value="TPR-like"/>
    <property type="match status" value="2"/>
</dbReference>
<proteinExistence type="inferred from homology"/>
<evidence type="ECO:0000256" key="5">
    <source>
        <dbReference type="PROSITE-ProRule" id="PRU01091"/>
    </source>
</evidence>
<keyword evidence="3 5" id="KW-0238">DNA-binding</keyword>
<evidence type="ECO:0000256" key="4">
    <source>
        <dbReference type="ARBA" id="ARBA00023163"/>
    </source>
</evidence>
<dbReference type="GO" id="GO:0006355">
    <property type="term" value="P:regulation of DNA-templated transcription"/>
    <property type="evidence" value="ECO:0007669"/>
    <property type="project" value="InterPro"/>
</dbReference>
<name>A0A5M3XB81_9ACTN</name>
<dbReference type="CDD" id="cd15831">
    <property type="entry name" value="BTAD"/>
    <property type="match status" value="1"/>
</dbReference>
<protein>
    <submittedName>
        <fullName evidence="7">SARP family transcriptional regulator</fullName>
    </submittedName>
</protein>
<evidence type="ECO:0000256" key="2">
    <source>
        <dbReference type="ARBA" id="ARBA00023015"/>
    </source>
</evidence>
<dbReference type="PRINTS" id="PR00364">
    <property type="entry name" value="DISEASERSIST"/>
</dbReference>
<dbReference type="EMBL" id="BLAF01000009">
    <property type="protein sequence ID" value="GES18935.1"/>
    <property type="molecule type" value="Genomic_DNA"/>
</dbReference>
<dbReference type="Gene3D" id="1.10.10.10">
    <property type="entry name" value="Winged helix-like DNA-binding domain superfamily/Winged helix DNA-binding domain"/>
    <property type="match status" value="1"/>
</dbReference>
<dbReference type="PANTHER" id="PTHR35807:SF1">
    <property type="entry name" value="TRANSCRIPTIONAL REGULATOR REDD"/>
    <property type="match status" value="1"/>
</dbReference>
<organism evidence="7 8">
    <name type="scientific">Acrocarpospora pleiomorpha</name>
    <dbReference type="NCBI Taxonomy" id="90975"/>
    <lineage>
        <taxon>Bacteria</taxon>
        <taxon>Bacillati</taxon>
        <taxon>Actinomycetota</taxon>
        <taxon>Actinomycetes</taxon>
        <taxon>Streptosporangiales</taxon>
        <taxon>Streptosporangiaceae</taxon>
        <taxon>Acrocarpospora</taxon>
    </lineage>
</organism>